<evidence type="ECO:0000313" key="2">
    <source>
        <dbReference type="EMBL" id="GMS88117.1"/>
    </source>
</evidence>
<evidence type="ECO:0008006" key="4">
    <source>
        <dbReference type="Google" id="ProtNLM"/>
    </source>
</evidence>
<gene>
    <name evidence="2" type="ORF">PENTCL1PPCAC_10292</name>
</gene>
<organism evidence="2 3">
    <name type="scientific">Pristionchus entomophagus</name>
    <dbReference type="NCBI Taxonomy" id="358040"/>
    <lineage>
        <taxon>Eukaryota</taxon>
        <taxon>Metazoa</taxon>
        <taxon>Ecdysozoa</taxon>
        <taxon>Nematoda</taxon>
        <taxon>Chromadorea</taxon>
        <taxon>Rhabditida</taxon>
        <taxon>Rhabditina</taxon>
        <taxon>Diplogasteromorpha</taxon>
        <taxon>Diplogasteroidea</taxon>
        <taxon>Neodiplogasteridae</taxon>
        <taxon>Pristionchus</taxon>
    </lineage>
</organism>
<evidence type="ECO:0000313" key="3">
    <source>
        <dbReference type="Proteomes" id="UP001432027"/>
    </source>
</evidence>
<protein>
    <recommendedName>
        <fullName evidence="4">BZIP domain-containing protein</fullName>
    </recommendedName>
</protein>
<name>A0AAV5SZH6_9BILA</name>
<reference evidence="2" key="1">
    <citation type="submission" date="2023-10" db="EMBL/GenBank/DDBJ databases">
        <title>Genome assembly of Pristionchus species.</title>
        <authorList>
            <person name="Yoshida K."/>
            <person name="Sommer R.J."/>
        </authorList>
    </citation>
    <scope>NUCLEOTIDE SEQUENCE</scope>
    <source>
        <strain evidence="2">RS0144</strain>
    </source>
</reference>
<feature type="region of interest" description="Disordered" evidence="1">
    <location>
        <begin position="1"/>
        <end position="31"/>
    </location>
</feature>
<feature type="compositionally biased region" description="Basic and acidic residues" evidence="1">
    <location>
        <begin position="14"/>
        <end position="28"/>
    </location>
</feature>
<dbReference type="Proteomes" id="UP001432027">
    <property type="component" value="Unassembled WGS sequence"/>
</dbReference>
<keyword evidence="3" id="KW-1185">Reference proteome</keyword>
<evidence type="ECO:0000256" key="1">
    <source>
        <dbReference type="SAM" id="MobiDB-lite"/>
    </source>
</evidence>
<accession>A0AAV5SZH6</accession>
<sequence>MNTGLSEEVNISHPTDRSINVDDKNGRKENRRLRQRRIRCTKGYANRTEEFNRLLKAVQVLKLKIKKQNELLSANKTASLIVSKYPSQNHQQTFFPRSASTSLSSLTNSQLVEFWESEVVDAFSK</sequence>
<comment type="caution">
    <text evidence="2">The sequence shown here is derived from an EMBL/GenBank/DDBJ whole genome shotgun (WGS) entry which is preliminary data.</text>
</comment>
<dbReference type="EMBL" id="BTSX01000003">
    <property type="protein sequence ID" value="GMS88117.1"/>
    <property type="molecule type" value="Genomic_DNA"/>
</dbReference>
<proteinExistence type="predicted"/>
<dbReference type="AlphaFoldDB" id="A0AAV5SZH6"/>